<evidence type="ECO:0000259" key="10">
    <source>
        <dbReference type="Pfam" id="PF00884"/>
    </source>
</evidence>
<keyword evidence="5 9" id="KW-0472">Membrane</keyword>
<evidence type="ECO:0000313" key="11">
    <source>
        <dbReference type="EMBL" id="PJZ70053.1"/>
    </source>
</evidence>
<evidence type="ECO:0000256" key="4">
    <source>
        <dbReference type="ARBA" id="ARBA00022989"/>
    </source>
</evidence>
<evidence type="ECO:0000256" key="6">
    <source>
        <dbReference type="PIRSR" id="PIRSR005091-1"/>
    </source>
</evidence>
<feature type="transmembrane region" description="Helical" evidence="9">
    <location>
        <begin position="142"/>
        <end position="161"/>
    </location>
</feature>
<dbReference type="SUPFAM" id="SSF53649">
    <property type="entry name" value="Alkaline phosphatase-like"/>
    <property type="match status" value="1"/>
</dbReference>
<keyword evidence="4 9" id="KW-1133">Transmembrane helix</keyword>
<keyword evidence="3 9" id="KW-0812">Transmembrane</keyword>
<evidence type="ECO:0000256" key="2">
    <source>
        <dbReference type="ARBA" id="ARBA00022475"/>
    </source>
</evidence>
<keyword evidence="7" id="KW-0464">Manganese</keyword>
<dbReference type="PIRSF" id="PIRSF005091">
    <property type="entry name" value="Mmb_sulf_HI1246"/>
    <property type="match status" value="1"/>
</dbReference>
<feature type="binding site" evidence="7">
    <location>
        <position position="448"/>
    </location>
    <ligand>
        <name>substrate</name>
    </ligand>
</feature>
<dbReference type="InterPro" id="IPR017850">
    <property type="entry name" value="Alkaline_phosphatase_core_sf"/>
</dbReference>
<feature type="transmembrane region" description="Helical" evidence="9">
    <location>
        <begin position="46"/>
        <end position="69"/>
    </location>
</feature>
<dbReference type="GO" id="GO:0005886">
    <property type="term" value="C:plasma membrane"/>
    <property type="evidence" value="ECO:0007669"/>
    <property type="project" value="UniProtKB-SubCell"/>
</dbReference>
<comment type="caution">
    <text evidence="12">The sequence shown here is derived from an EMBL/GenBank/DDBJ whole genome shotgun (WGS) entry which is preliminary data.</text>
</comment>
<feature type="transmembrane region" description="Helical" evidence="9">
    <location>
        <begin position="81"/>
        <end position="103"/>
    </location>
</feature>
<reference evidence="13 14" key="1">
    <citation type="submission" date="2017-07" db="EMBL/GenBank/DDBJ databases">
        <title>Leptospira spp. isolated from tropical soils.</title>
        <authorList>
            <person name="Thibeaux R."/>
            <person name="Iraola G."/>
            <person name="Ferres I."/>
            <person name="Bierque E."/>
            <person name="Girault D."/>
            <person name="Soupe-Gilbert M.-E."/>
            <person name="Picardeau M."/>
            <person name="Goarant C."/>
        </authorList>
    </citation>
    <scope>NUCLEOTIDE SEQUENCE [LARGE SCALE GENOMIC DNA]</scope>
    <source>
        <strain evidence="12 14">FH1-B-B1</strain>
        <strain evidence="11 13">FH1-B-C1</strain>
    </source>
</reference>
<dbReference type="AlphaFoldDB" id="A0A2M9ZMM6"/>
<dbReference type="PANTHER" id="PTHR47371:SF3">
    <property type="entry name" value="PHOSPHOGLYCEROL TRANSFERASE I"/>
    <property type="match status" value="1"/>
</dbReference>
<feature type="binding site" evidence="8">
    <location>
        <position position="505"/>
    </location>
    <ligand>
        <name>Mn(2+)</name>
        <dbReference type="ChEBI" id="CHEBI:29035"/>
    </ligand>
</feature>
<protein>
    <submittedName>
        <fullName evidence="12">Alkaline phosphatase</fullName>
    </submittedName>
</protein>
<feature type="binding site" evidence="8">
    <location>
        <position position="287"/>
    </location>
    <ligand>
        <name>Mn(2+)</name>
        <dbReference type="ChEBI" id="CHEBI:29035"/>
    </ligand>
</feature>
<feature type="binding site" evidence="8">
    <location>
        <position position="331"/>
    </location>
    <ligand>
        <name>Mn(2+)</name>
        <dbReference type="ChEBI" id="CHEBI:29035"/>
    </ligand>
</feature>
<dbReference type="Pfam" id="PF00884">
    <property type="entry name" value="Sulfatase"/>
    <property type="match status" value="1"/>
</dbReference>
<feature type="active site" evidence="6">
    <location>
        <position position="331"/>
    </location>
</feature>
<evidence type="ECO:0000256" key="1">
    <source>
        <dbReference type="ARBA" id="ARBA00004651"/>
    </source>
</evidence>
<keyword evidence="13" id="KW-1185">Reference proteome</keyword>
<evidence type="ECO:0000256" key="9">
    <source>
        <dbReference type="SAM" id="Phobius"/>
    </source>
</evidence>
<feature type="transmembrane region" description="Helical" evidence="9">
    <location>
        <begin position="12"/>
        <end position="34"/>
    </location>
</feature>
<feature type="transmembrane region" description="Helical" evidence="9">
    <location>
        <begin position="177"/>
        <end position="195"/>
    </location>
</feature>
<keyword evidence="7" id="KW-0479">Metal-binding</keyword>
<dbReference type="CDD" id="cd16015">
    <property type="entry name" value="LTA_synthase"/>
    <property type="match status" value="1"/>
</dbReference>
<evidence type="ECO:0000313" key="13">
    <source>
        <dbReference type="Proteomes" id="UP000231962"/>
    </source>
</evidence>
<evidence type="ECO:0000256" key="3">
    <source>
        <dbReference type="ARBA" id="ARBA00022692"/>
    </source>
</evidence>
<dbReference type="EMBL" id="NPDZ01000005">
    <property type="protein sequence ID" value="PJZ73241.1"/>
    <property type="molecule type" value="Genomic_DNA"/>
</dbReference>
<accession>A0A2M9ZMM6</accession>
<name>A0A2M9ZMM6_9LEPT</name>
<comment type="subcellular location">
    <subcellularLocation>
        <location evidence="1">Cell membrane</location>
        <topology evidence="1">Multi-pass membrane protein</topology>
    </subcellularLocation>
</comment>
<proteinExistence type="predicted"/>
<dbReference type="Proteomes" id="UP000231962">
    <property type="component" value="Unassembled WGS sequence"/>
</dbReference>
<keyword evidence="2" id="KW-1003">Cell membrane</keyword>
<evidence type="ECO:0000256" key="5">
    <source>
        <dbReference type="ARBA" id="ARBA00023136"/>
    </source>
</evidence>
<dbReference type="InterPro" id="IPR012160">
    <property type="entry name" value="LtaS-like"/>
</dbReference>
<dbReference type="InterPro" id="IPR050448">
    <property type="entry name" value="OpgB/LTA_synthase_biosynth"/>
</dbReference>
<sequence>MKRLPSNFKIVGAYSLLFFLTLTIYRFIFFIVYFDKLDGSTTAQVLKAFLIGVRFDLSVISMVIGPIWLLSSIHYLNRFKAFHYVWGLPAIPLFLWMIGHLIGDIIYFGDANKHLGYEGIVFLGRDLLIVIAAALKNDPIKVVLGLTGIFVGLPSLIFAYIKFSPYQYSKEARIREYVQIPISILVVFFLFRGGIQPRPLRPTDAIQSENNFLNNLPLNGVFTTTMDMKSKSIHPDLQMSFSDSLDIVRKEIAYPGAKFIDNEYPLLRETTETRTGTPPNIVLVILESWTGKFIRPNGPGLVDGIEVAPNFNRLLKQGHYFNRFFATGGRTTNGLMSILTGIPDRPGITAVRTHQVLGNFSGLGTILKQAGYHTLFVHGGDVSFDNMSFLFPHWGFDTIIGQEQIEKTGKYKAGAWGFFDADVLEELHEQISKAQNPFVAVALTLTTHYPYQVPADYKKVFDASTQEEDYFNTYHYADYGIGRFIEKAKKSKYFENTIFVFVADHTHHRNLDPYSDRNIPLLIYSPKYVKPAIDQRISSQLDLIPTILGLVKKRFKFSAMGRDLFSLPKDSNGGSYFAFSSVVGWVENDFLLYKYTDGELKATFPMPPSKEKNHCEVRLKDCEDHLRKTKSFLNLSYELMNRNRVFPFSVETISESGK</sequence>
<organism evidence="12 14">
    <name type="scientific">Leptospira perolatii</name>
    <dbReference type="NCBI Taxonomy" id="2023191"/>
    <lineage>
        <taxon>Bacteria</taxon>
        <taxon>Pseudomonadati</taxon>
        <taxon>Spirochaetota</taxon>
        <taxon>Spirochaetia</taxon>
        <taxon>Leptospirales</taxon>
        <taxon>Leptospiraceae</taxon>
        <taxon>Leptospira</taxon>
    </lineage>
</organism>
<dbReference type="OrthoDB" id="5901192at2"/>
<evidence type="ECO:0000313" key="14">
    <source>
        <dbReference type="Proteomes" id="UP000231990"/>
    </source>
</evidence>
<dbReference type="Proteomes" id="UP000231990">
    <property type="component" value="Unassembled WGS sequence"/>
</dbReference>
<dbReference type="PANTHER" id="PTHR47371">
    <property type="entry name" value="LIPOTEICHOIC ACID SYNTHASE"/>
    <property type="match status" value="1"/>
</dbReference>
<evidence type="ECO:0000256" key="8">
    <source>
        <dbReference type="PIRSR" id="PIRSR005091-3"/>
    </source>
</evidence>
<dbReference type="InterPro" id="IPR000917">
    <property type="entry name" value="Sulfatase_N"/>
</dbReference>
<dbReference type="Gene3D" id="3.40.720.10">
    <property type="entry name" value="Alkaline Phosphatase, subunit A"/>
    <property type="match status" value="1"/>
</dbReference>
<evidence type="ECO:0000313" key="12">
    <source>
        <dbReference type="EMBL" id="PJZ73241.1"/>
    </source>
</evidence>
<dbReference type="GO" id="GO:0046872">
    <property type="term" value="F:metal ion binding"/>
    <property type="evidence" value="ECO:0007669"/>
    <property type="project" value="UniProtKB-KW"/>
</dbReference>
<evidence type="ECO:0000256" key="7">
    <source>
        <dbReference type="PIRSR" id="PIRSR005091-2"/>
    </source>
</evidence>
<feature type="binding site" evidence="8">
    <location>
        <position position="504"/>
    </location>
    <ligand>
        <name>Mn(2+)</name>
        <dbReference type="ChEBI" id="CHEBI:29035"/>
    </ligand>
</feature>
<dbReference type="RefSeq" id="WP_100713390.1">
    <property type="nucleotide sequence ID" value="NZ_NPDY01000005.1"/>
</dbReference>
<dbReference type="EMBL" id="NPDY01000005">
    <property type="protein sequence ID" value="PJZ70053.1"/>
    <property type="molecule type" value="Genomic_DNA"/>
</dbReference>
<feature type="domain" description="Sulfatase N-terminal" evidence="10">
    <location>
        <begin position="279"/>
        <end position="551"/>
    </location>
</feature>
<gene>
    <name evidence="11" type="ORF">CH360_07395</name>
    <name evidence="12" type="ORF">CH373_09650</name>
</gene>